<dbReference type="PROSITE" id="PS50991">
    <property type="entry name" value="PYR_CT"/>
    <property type="match status" value="1"/>
</dbReference>
<dbReference type="InterPro" id="IPR000089">
    <property type="entry name" value="Biotin_lipoyl"/>
</dbReference>
<dbReference type="FunFam" id="2.40.50.100:FF:000003">
    <property type="entry name" value="Acetyl-CoA carboxylase biotin carboxyl carrier protein"/>
    <property type="match status" value="1"/>
</dbReference>
<dbReference type="GO" id="GO:0005737">
    <property type="term" value="C:cytoplasm"/>
    <property type="evidence" value="ECO:0007669"/>
    <property type="project" value="TreeGrafter"/>
</dbReference>
<accession>A0A832T6C9</accession>
<dbReference type="GO" id="GO:0004736">
    <property type="term" value="F:pyruvate carboxylase activity"/>
    <property type="evidence" value="ECO:0007669"/>
    <property type="project" value="UniProtKB-ARBA"/>
</dbReference>
<dbReference type="CDD" id="cd06850">
    <property type="entry name" value="biotinyl_domain"/>
    <property type="match status" value="1"/>
</dbReference>
<dbReference type="OMA" id="HCTSGMA"/>
<dbReference type="RefSeq" id="WP_010884930.1">
    <property type="nucleotide sequence ID" value="NZ_DUJN01000005.1"/>
</dbReference>
<dbReference type="InterPro" id="IPR055268">
    <property type="entry name" value="PCB-like"/>
</dbReference>
<gene>
    <name evidence="5" type="ORF">HA331_06110</name>
</gene>
<dbReference type="GO" id="GO:0006094">
    <property type="term" value="P:gluconeogenesis"/>
    <property type="evidence" value="ECO:0007669"/>
    <property type="project" value="TreeGrafter"/>
</dbReference>
<dbReference type="SUPFAM" id="SSF89000">
    <property type="entry name" value="post-HMGL domain-like"/>
    <property type="match status" value="1"/>
</dbReference>
<dbReference type="PROSITE" id="PS00188">
    <property type="entry name" value="BIOTIN"/>
    <property type="match status" value="1"/>
</dbReference>
<dbReference type="Gene3D" id="3.20.20.70">
    <property type="entry name" value="Aldolase class I"/>
    <property type="match status" value="1"/>
</dbReference>
<dbReference type="InterPro" id="IPR001882">
    <property type="entry name" value="Biotin_BS"/>
</dbReference>
<dbReference type="Pfam" id="PF02436">
    <property type="entry name" value="PYC_OADA"/>
    <property type="match status" value="1"/>
</dbReference>
<sequence>MVEIIDTTFRDAHQSLIATRMSTKDMLPIAEKMDKIGFYSMEVWGGATFDVSLRFLREDPWERLKLLREHIRKTKLQMLLRGQNLVGYRHYPDDVVEKFVELAYKNGIDIFRVFDALNDVRNMKTAIKKAKEIGAEVQGAICYTTGPIFTIDYYLQKVDELIELDVDYITIKDMAGLADPQTAYELVKEIKERYGIKVNFHTHATSGLAVATYLKAVEAGVDYIDTSIYPLAGGTAQPAVQTMYYALPKGKRPKLNIKLIHEISKYLTNLLEKKYDHLLTKKAIHGDPNVLIHQIPGGMYSNLIKQLSELKALDKLEEVLEEVPRVREDLGYPPLVTPTSQIVGVQAVLNVLFGRYKQVTKETKDYVRGLYGRPPGKIKEEIKKLILGDEEPINVRPADLLEPMLEKAKKELKEKGYLEKEEDVVTYCLFPQVALEFFELRRQGRLRPVEEKPKGKPIKIYINGKEFEVFVEGIEFEPPKPKPQVQAIPSQPPKREVVAPSGSVVSAPMPGKVLRVLVRVGDRVRVGQGLLVLEAMKMENEIPSPRDGVVKRILVKEGEAVDTGQPLIELE</sequence>
<dbReference type="Pfam" id="PF00682">
    <property type="entry name" value="HMGL-like"/>
    <property type="match status" value="1"/>
</dbReference>
<dbReference type="InterPro" id="IPR013785">
    <property type="entry name" value="Aldolase_TIM"/>
</dbReference>
<comment type="caution">
    <text evidence="5">The sequence shown here is derived from an EMBL/GenBank/DDBJ whole genome shotgun (WGS) entry which is preliminary data.</text>
</comment>
<dbReference type="InterPro" id="IPR000891">
    <property type="entry name" value="PYR_CT"/>
</dbReference>
<dbReference type="PANTHER" id="PTHR43778:SF2">
    <property type="entry name" value="PYRUVATE CARBOXYLASE, MITOCHONDRIAL"/>
    <property type="match status" value="1"/>
</dbReference>
<dbReference type="EMBL" id="DUJN01000005">
    <property type="protein sequence ID" value="HII61306.1"/>
    <property type="molecule type" value="Genomic_DNA"/>
</dbReference>
<dbReference type="Pfam" id="PF00364">
    <property type="entry name" value="Biotin_lipoyl"/>
    <property type="match status" value="1"/>
</dbReference>
<dbReference type="NCBIfam" id="NF006761">
    <property type="entry name" value="PRK09282.1"/>
    <property type="match status" value="1"/>
</dbReference>
<dbReference type="PROSITE" id="PS50968">
    <property type="entry name" value="BIOTINYL_LIPOYL"/>
    <property type="match status" value="1"/>
</dbReference>
<keyword evidence="5" id="KW-0670">Pyruvate</keyword>
<dbReference type="CDD" id="cd07937">
    <property type="entry name" value="DRE_TIM_PC_TC_5S"/>
    <property type="match status" value="1"/>
</dbReference>
<evidence type="ECO:0000256" key="1">
    <source>
        <dbReference type="ARBA" id="ARBA00001941"/>
    </source>
</evidence>
<protein>
    <submittedName>
        <fullName evidence="5">Pyruvate/oxaloacetate carboxyltransferase</fullName>
    </submittedName>
</protein>
<feature type="domain" description="Pyruvate carboxyltransferase" evidence="4">
    <location>
        <begin position="2"/>
        <end position="263"/>
    </location>
</feature>
<proteinExistence type="predicted"/>
<dbReference type="Proteomes" id="UP000617544">
    <property type="component" value="Unassembled WGS sequence"/>
</dbReference>
<evidence type="ECO:0000313" key="6">
    <source>
        <dbReference type="Proteomes" id="UP000617544"/>
    </source>
</evidence>
<dbReference type="SUPFAM" id="SSF51230">
    <property type="entry name" value="Single hybrid motif"/>
    <property type="match status" value="1"/>
</dbReference>
<evidence type="ECO:0000256" key="2">
    <source>
        <dbReference type="ARBA" id="ARBA00023267"/>
    </source>
</evidence>
<dbReference type="GO" id="GO:0016740">
    <property type="term" value="F:transferase activity"/>
    <property type="evidence" value="ECO:0007669"/>
    <property type="project" value="UniProtKB-KW"/>
</dbReference>
<dbReference type="InterPro" id="IPR003379">
    <property type="entry name" value="Carboxylase_cons_dom"/>
</dbReference>
<dbReference type="PANTHER" id="PTHR43778">
    <property type="entry name" value="PYRUVATE CARBOXYLASE"/>
    <property type="match status" value="1"/>
</dbReference>
<reference evidence="5" key="1">
    <citation type="journal article" date="2020" name="bioRxiv">
        <title>A rank-normalized archaeal taxonomy based on genome phylogeny resolves widespread incomplete and uneven classifications.</title>
        <authorList>
            <person name="Rinke C."/>
            <person name="Chuvochina M."/>
            <person name="Mussig A.J."/>
            <person name="Chaumeil P.-A."/>
            <person name="Waite D.W."/>
            <person name="Whitman W.B."/>
            <person name="Parks D.H."/>
            <person name="Hugenholtz P."/>
        </authorList>
    </citation>
    <scope>NUCLEOTIDE SEQUENCE</scope>
    <source>
        <strain evidence="5">UBA8834</strain>
    </source>
</reference>
<dbReference type="Gene3D" id="2.40.50.100">
    <property type="match status" value="1"/>
</dbReference>
<dbReference type="InterPro" id="IPR011053">
    <property type="entry name" value="Single_hybrid_motif"/>
</dbReference>
<feature type="domain" description="Lipoyl-binding" evidence="3">
    <location>
        <begin position="494"/>
        <end position="571"/>
    </location>
</feature>
<dbReference type="SUPFAM" id="SSF51569">
    <property type="entry name" value="Aldolase"/>
    <property type="match status" value="1"/>
</dbReference>
<dbReference type="GeneID" id="1443165"/>
<evidence type="ECO:0000259" key="3">
    <source>
        <dbReference type="PROSITE" id="PS50968"/>
    </source>
</evidence>
<keyword evidence="2" id="KW-0092">Biotin</keyword>
<name>A0A832T6C9_PYRHR</name>
<organism evidence="5 6">
    <name type="scientific">Pyrococcus horikoshii</name>
    <dbReference type="NCBI Taxonomy" id="53953"/>
    <lineage>
        <taxon>Archaea</taxon>
        <taxon>Methanobacteriati</taxon>
        <taxon>Methanobacteriota</taxon>
        <taxon>Thermococci</taxon>
        <taxon>Thermococcales</taxon>
        <taxon>Thermococcaceae</taxon>
        <taxon>Pyrococcus</taxon>
    </lineage>
</organism>
<evidence type="ECO:0000313" key="5">
    <source>
        <dbReference type="EMBL" id="HII61306.1"/>
    </source>
</evidence>
<keyword evidence="5" id="KW-0808">Transferase</keyword>
<comment type="cofactor">
    <cofactor evidence="1">
        <name>Co(2+)</name>
        <dbReference type="ChEBI" id="CHEBI:48828"/>
    </cofactor>
</comment>
<evidence type="ECO:0000259" key="4">
    <source>
        <dbReference type="PROSITE" id="PS50991"/>
    </source>
</evidence>
<dbReference type="AlphaFoldDB" id="A0A832T6C9"/>